<accession>A0A8X6PA51</accession>
<evidence type="ECO:0000313" key="3">
    <source>
        <dbReference type="EMBL" id="GFT55625.1"/>
    </source>
</evidence>
<dbReference type="AlphaFoldDB" id="A0A8X6PA51"/>
<reference evidence="4" key="1">
    <citation type="submission" date="2020-08" db="EMBL/GenBank/DDBJ databases">
        <title>Multicomponent nature underlies the extraordinary mechanical properties of spider dragline silk.</title>
        <authorList>
            <person name="Kono N."/>
            <person name="Nakamura H."/>
            <person name="Mori M."/>
            <person name="Yoshida Y."/>
            <person name="Ohtoshi R."/>
            <person name="Malay A.D."/>
            <person name="Moran D.A.P."/>
            <person name="Tomita M."/>
            <person name="Numata K."/>
            <person name="Arakawa K."/>
        </authorList>
    </citation>
    <scope>NUCLEOTIDE SEQUENCE</scope>
</reference>
<evidence type="ECO:0000313" key="4">
    <source>
        <dbReference type="EMBL" id="GFT55638.1"/>
    </source>
</evidence>
<evidence type="ECO:0000313" key="6">
    <source>
        <dbReference type="Proteomes" id="UP000887013"/>
    </source>
</evidence>
<organism evidence="4 6">
    <name type="scientific">Nephila pilipes</name>
    <name type="common">Giant wood spider</name>
    <name type="synonym">Nephila maculata</name>
    <dbReference type="NCBI Taxonomy" id="299642"/>
    <lineage>
        <taxon>Eukaryota</taxon>
        <taxon>Metazoa</taxon>
        <taxon>Ecdysozoa</taxon>
        <taxon>Arthropoda</taxon>
        <taxon>Chelicerata</taxon>
        <taxon>Arachnida</taxon>
        <taxon>Araneae</taxon>
        <taxon>Araneomorphae</taxon>
        <taxon>Entelegynae</taxon>
        <taxon>Araneoidea</taxon>
        <taxon>Nephilidae</taxon>
        <taxon>Nephila</taxon>
    </lineage>
</organism>
<sequence>MGSAVYIHFIVVLYRRTLLAFTTFPGSVSNHSCTTPKMKQPNIRLDASQNLRGNPKHLFESWRMSGILCAEDVRPIPHLMVDNLNSSVDLYVVYRITLLIRIK</sequence>
<proteinExistence type="predicted"/>
<evidence type="ECO:0000313" key="5">
    <source>
        <dbReference type="EMBL" id="GFT82523.1"/>
    </source>
</evidence>
<gene>
    <name evidence="2" type="ORF">NPIL_268181</name>
    <name evidence="3" type="ORF">NPIL_485091</name>
    <name evidence="4" type="ORF">NPIL_636821</name>
    <name evidence="5" type="ORF">NPIL_83081</name>
</gene>
<dbReference type="Proteomes" id="UP000887013">
    <property type="component" value="Unassembled WGS sequence"/>
</dbReference>
<feature type="signal peptide" evidence="1">
    <location>
        <begin position="1"/>
        <end position="20"/>
    </location>
</feature>
<evidence type="ECO:0000256" key="1">
    <source>
        <dbReference type="SAM" id="SignalP"/>
    </source>
</evidence>
<feature type="chain" id="PRO_5036596952" evidence="1">
    <location>
        <begin position="21"/>
        <end position="103"/>
    </location>
</feature>
<dbReference type="EMBL" id="BMAW01066592">
    <property type="protein sequence ID" value="GFT55625.1"/>
    <property type="molecule type" value="Genomic_DNA"/>
</dbReference>
<keyword evidence="1" id="KW-0732">Signal</keyword>
<evidence type="ECO:0000313" key="2">
    <source>
        <dbReference type="EMBL" id="GFS58801.1"/>
    </source>
</evidence>
<dbReference type="EMBL" id="BMAW01047051">
    <property type="protein sequence ID" value="GFS58801.1"/>
    <property type="molecule type" value="Genomic_DNA"/>
</dbReference>
<dbReference type="EMBL" id="BMAW01113088">
    <property type="protein sequence ID" value="GFT55638.1"/>
    <property type="molecule type" value="Genomic_DNA"/>
</dbReference>
<dbReference type="EMBL" id="BMAW01072371">
    <property type="protein sequence ID" value="GFT82523.1"/>
    <property type="molecule type" value="Genomic_DNA"/>
</dbReference>
<name>A0A8X6PA51_NEPPI</name>
<comment type="caution">
    <text evidence="4">The sequence shown here is derived from an EMBL/GenBank/DDBJ whole genome shotgun (WGS) entry which is preliminary data.</text>
</comment>
<keyword evidence="6" id="KW-1185">Reference proteome</keyword>
<protein>
    <submittedName>
        <fullName evidence="4">Uncharacterized protein</fullName>
    </submittedName>
</protein>